<organism evidence="5 6">
    <name type="scientific">Conexibacter arvalis</name>
    <dbReference type="NCBI Taxonomy" id="912552"/>
    <lineage>
        <taxon>Bacteria</taxon>
        <taxon>Bacillati</taxon>
        <taxon>Actinomycetota</taxon>
        <taxon>Thermoleophilia</taxon>
        <taxon>Solirubrobacterales</taxon>
        <taxon>Conexibacteraceae</taxon>
        <taxon>Conexibacter</taxon>
    </lineage>
</organism>
<dbReference type="SUPFAM" id="SSF53822">
    <property type="entry name" value="Periplasmic binding protein-like I"/>
    <property type="match status" value="1"/>
</dbReference>
<evidence type="ECO:0000313" key="6">
    <source>
        <dbReference type="Proteomes" id="UP000585272"/>
    </source>
</evidence>
<dbReference type="Pfam" id="PF13377">
    <property type="entry name" value="Peripla_BP_3"/>
    <property type="match status" value="1"/>
</dbReference>
<dbReference type="SUPFAM" id="SSF47413">
    <property type="entry name" value="lambda repressor-like DNA-binding domains"/>
    <property type="match status" value="1"/>
</dbReference>
<dbReference type="GO" id="GO:0000976">
    <property type="term" value="F:transcription cis-regulatory region binding"/>
    <property type="evidence" value="ECO:0007669"/>
    <property type="project" value="TreeGrafter"/>
</dbReference>
<dbReference type="PANTHER" id="PTHR30146">
    <property type="entry name" value="LACI-RELATED TRANSCRIPTIONAL REPRESSOR"/>
    <property type="match status" value="1"/>
</dbReference>
<gene>
    <name evidence="5" type="ORF">BDZ31_001880</name>
</gene>
<dbReference type="PROSITE" id="PS50932">
    <property type="entry name" value="HTH_LACI_2"/>
    <property type="match status" value="1"/>
</dbReference>
<name>A0A840IDZ6_9ACTN</name>
<dbReference type="InterPro" id="IPR046335">
    <property type="entry name" value="LacI/GalR-like_sensor"/>
</dbReference>
<dbReference type="Gene3D" id="1.10.260.40">
    <property type="entry name" value="lambda repressor-like DNA-binding domains"/>
    <property type="match status" value="1"/>
</dbReference>
<dbReference type="GO" id="GO:0003700">
    <property type="term" value="F:DNA-binding transcription factor activity"/>
    <property type="evidence" value="ECO:0007669"/>
    <property type="project" value="TreeGrafter"/>
</dbReference>
<dbReference type="PROSITE" id="PS00356">
    <property type="entry name" value="HTH_LACI_1"/>
    <property type="match status" value="1"/>
</dbReference>
<proteinExistence type="predicted"/>
<evidence type="ECO:0000256" key="2">
    <source>
        <dbReference type="ARBA" id="ARBA00023125"/>
    </source>
</evidence>
<feature type="domain" description="HTH lacI-type" evidence="4">
    <location>
        <begin position="7"/>
        <end position="61"/>
    </location>
</feature>
<evidence type="ECO:0000259" key="4">
    <source>
        <dbReference type="PROSITE" id="PS50932"/>
    </source>
</evidence>
<dbReference type="InterPro" id="IPR000843">
    <property type="entry name" value="HTH_LacI"/>
</dbReference>
<dbReference type="SMART" id="SM00354">
    <property type="entry name" value="HTH_LACI"/>
    <property type="match status" value="1"/>
</dbReference>
<evidence type="ECO:0000256" key="3">
    <source>
        <dbReference type="ARBA" id="ARBA00023163"/>
    </source>
</evidence>
<dbReference type="Gene3D" id="3.40.50.2300">
    <property type="match status" value="2"/>
</dbReference>
<comment type="caution">
    <text evidence="5">The sequence shown here is derived from an EMBL/GenBank/DDBJ whole genome shotgun (WGS) entry which is preliminary data.</text>
</comment>
<dbReference type="InterPro" id="IPR028082">
    <property type="entry name" value="Peripla_BP_I"/>
</dbReference>
<dbReference type="EMBL" id="JACHNU010000002">
    <property type="protein sequence ID" value="MBB4662294.1"/>
    <property type="molecule type" value="Genomic_DNA"/>
</dbReference>
<accession>A0A840IDZ6</accession>
<sequence>MPRARPVTLLDVARAAGVSRTTASAALGGSGRLSEETRAHVAAVAARLGYRANPVARHLRRGRIGAIGLHLPSHATGLAYYMEFAFGVVERAQREGLSVTLLAPKATAPAQVDGFVVVDPLRGDPLVGALLGSGLPVVSGEQVAPGEPAPAAVVQADHERGLRALLDHLAARGARRPALLAPDERSAWALALRSAYDAWCHERCVPPRVRDVPFSATADEVRAVSAELLGARGGAAGSPDLPDAIVCAPDGSALGAIAAAADAGLTVGDDLLVAACVDSAAMALAGPPVTALDLRPREFGARCATSLLAILAGERPAAATLRQPVDLVVRASTGTR</sequence>
<dbReference type="Proteomes" id="UP000585272">
    <property type="component" value="Unassembled WGS sequence"/>
</dbReference>
<dbReference type="InterPro" id="IPR010982">
    <property type="entry name" value="Lambda_DNA-bd_dom_sf"/>
</dbReference>
<keyword evidence="1" id="KW-0805">Transcription regulation</keyword>
<dbReference type="AlphaFoldDB" id="A0A840IDZ6"/>
<dbReference type="RefSeq" id="WP_183341380.1">
    <property type="nucleotide sequence ID" value="NZ_JACHNU010000002.1"/>
</dbReference>
<evidence type="ECO:0000313" key="5">
    <source>
        <dbReference type="EMBL" id="MBB4662294.1"/>
    </source>
</evidence>
<dbReference type="Pfam" id="PF00356">
    <property type="entry name" value="LacI"/>
    <property type="match status" value="1"/>
</dbReference>
<keyword evidence="6" id="KW-1185">Reference proteome</keyword>
<keyword evidence="2 5" id="KW-0238">DNA-binding</keyword>
<keyword evidence="3" id="KW-0804">Transcription</keyword>
<protein>
    <submittedName>
        <fullName evidence="5">DNA-binding LacI/PurR family transcriptional regulator</fullName>
    </submittedName>
</protein>
<dbReference type="CDD" id="cd01392">
    <property type="entry name" value="HTH_LacI"/>
    <property type="match status" value="1"/>
</dbReference>
<dbReference type="PANTHER" id="PTHR30146:SF153">
    <property type="entry name" value="LACTOSE OPERON REPRESSOR"/>
    <property type="match status" value="1"/>
</dbReference>
<reference evidence="5 6" key="1">
    <citation type="submission" date="2020-08" db="EMBL/GenBank/DDBJ databases">
        <title>Genomic Encyclopedia of Archaeal and Bacterial Type Strains, Phase II (KMG-II): from individual species to whole genera.</title>
        <authorList>
            <person name="Goeker M."/>
        </authorList>
    </citation>
    <scope>NUCLEOTIDE SEQUENCE [LARGE SCALE GENOMIC DNA]</scope>
    <source>
        <strain evidence="5 6">DSM 23288</strain>
    </source>
</reference>
<evidence type="ECO:0000256" key="1">
    <source>
        <dbReference type="ARBA" id="ARBA00023015"/>
    </source>
</evidence>